<feature type="domain" description="CN hydrolase" evidence="2">
    <location>
        <begin position="1"/>
        <end position="236"/>
    </location>
</feature>
<protein>
    <submittedName>
        <fullName evidence="3">Carbon-nitrogen hydrolase family protein</fullName>
    </submittedName>
</protein>
<dbReference type="GO" id="GO:0016787">
    <property type="term" value="F:hydrolase activity"/>
    <property type="evidence" value="ECO:0007669"/>
    <property type="project" value="UniProtKB-KW"/>
</dbReference>
<dbReference type="Proteomes" id="UP000664628">
    <property type="component" value="Unassembled WGS sequence"/>
</dbReference>
<dbReference type="InterPro" id="IPR050345">
    <property type="entry name" value="Aliph_Amidase/BUP"/>
</dbReference>
<keyword evidence="4" id="KW-1185">Reference proteome</keyword>
<name>A0ABS3JFL9_9BACT</name>
<dbReference type="SUPFAM" id="SSF56317">
    <property type="entry name" value="Carbon-nitrogen hydrolase"/>
    <property type="match status" value="1"/>
</dbReference>
<organism evidence="3 4">
    <name type="scientific">Fibrella forsythiae</name>
    <dbReference type="NCBI Taxonomy" id="2817061"/>
    <lineage>
        <taxon>Bacteria</taxon>
        <taxon>Pseudomonadati</taxon>
        <taxon>Bacteroidota</taxon>
        <taxon>Cytophagia</taxon>
        <taxon>Cytophagales</taxon>
        <taxon>Spirosomataceae</taxon>
        <taxon>Fibrella</taxon>
    </lineage>
</organism>
<evidence type="ECO:0000313" key="3">
    <source>
        <dbReference type="EMBL" id="MBO0947702.1"/>
    </source>
</evidence>
<dbReference type="Pfam" id="PF00795">
    <property type="entry name" value="CN_hydrolase"/>
    <property type="match status" value="1"/>
</dbReference>
<dbReference type="EMBL" id="JAFMYW010000001">
    <property type="protein sequence ID" value="MBO0947702.1"/>
    <property type="molecule type" value="Genomic_DNA"/>
</dbReference>
<accession>A0ABS3JFL9</accession>
<evidence type="ECO:0000259" key="2">
    <source>
        <dbReference type="PROSITE" id="PS50263"/>
    </source>
</evidence>
<dbReference type="PANTHER" id="PTHR43674">
    <property type="entry name" value="NITRILASE C965.09-RELATED"/>
    <property type="match status" value="1"/>
</dbReference>
<dbReference type="PROSITE" id="PS50263">
    <property type="entry name" value="CN_HYDROLASE"/>
    <property type="match status" value="1"/>
</dbReference>
<dbReference type="CDD" id="cd07197">
    <property type="entry name" value="nitrilase"/>
    <property type="match status" value="1"/>
</dbReference>
<reference evidence="3 4" key="1">
    <citation type="submission" date="2021-03" db="EMBL/GenBank/DDBJ databases">
        <title>Fibrella sp. HMF5405 genome sequencing and assembly.</title>
        <authorList>
            <person name="Kang H."/>
            <person name="Kim H."/>
            <person name="Bae S."/>
            <person name="Joh K."/>
        </authorList>
    </citation>
    <scope>NUCLEOTIDE SEQUENCE [LARGE SCALE GENOMIC DNA]</scope>
    <source>
        <strain evidence="3 4">HMF5405</strain>
    </source>
</reference>
<dbReference type="InterPro" id="IPR003010">
    <property type="entry name" value="C-N_Hydrolase"/>
</dbReference>
<keyword evidence="1 3" id="KW-0378">Hydrolase</keyword>
<dbReference type="PANTHER" id="PTHR43674:SF2">
    <property type="entry name" value="BETA-UREIDOPROPIONASE"/>
    <property type="match status" value="1"/>
</dbReference>
<dbReference type="RefSeq" id="WP_207327605.1">
    <property type="nucleotide sequence ID" value="NZ_JAFMYW010000001.1"/>
</dbReference>
<evidence type="ECO:0000256" key="1">
    <source>
        <dbReference type="ARBA" id="ARBA00022801"/>
    </source>
</evidence>
<gene>
    <name evidence="3" type="ORF">J2I46_03860</name>
</gene>
<proteinExistence type="predicted"/>
<dbReference type="Gene3D" id="3.60.110.10">
    <property type="entry name" value="Carbon-nitrogen hydrolase"/>
    <property type="match status" value="1"/>
</dbReference>
<sequence length="242" mass="25815">MIVCVAQTKPVAGNIPANIDRHCHLIEQAASAAADAIFFPELSLTGYEPTLAATLVVTPDDARLAVFQQLSDLHQIVIGVGAPTRQKPGICISMLIFQPNQAQQLYSKQYLHSDEEPFFVSGTGFPSLLIRKQPIALAICYELSIPEHTATACANGATVYIASVAKSVRGVDKALSRLSDIASTYAIPVLMANCVGEADGELCAGSSSIWNKYGERIGQLDAEHEGLLLMDSTTQRVIAKSG</sequence>
<evidence type="ECO:0000313" key="4">
    <source>
        <dbReference type="Proteomes" id="UP000664628"/>
    </source>
</evidence>
<comment type="caution">
    <text evidence="3">The sequence shown here is derived from an EMBL/GenBank/DDBJ whole genome shotgun (WGS) entry which is preliminary data.</text>
</comment>
<dbReference type="InterPro" id="IPR036526">
    <property type="entry name" value="C-N_Hydrolase_sf"/>
</dbReference>